<dbReference type="InterPro" id="IPR016185">
    <property type="entry name" value="PreATP-grasp_dom_sf"/>
</dbReference>
<dbReference type="InterPro" id="IPR040686">
    <property type="entry name" value="PurK_C"/>
</dbReference>
<dbReference type="Pfam" id="PF02222">
    <property type="entry name" value="ATP-grasp"/>
    <property type="match status" value="1"/>
</dbReference>
<dbReference type="AlphaFoldDB" id="A0AAW9RBM4"/>
<dbReference type="InterPro" id="IPR005875">
    <property type="entry name" value="PurK"/>
</dbReference>
<dbReference type="Gene3D" id="3.30.470.20">
    <property type="entry name" value="ATP-grasp fold, B domain"/>
    <property type="match status" value="1"/>
</dbReference>
<dbReference type="PANTHER" id="PTHR11609:SF5">
    <property type="entry name" value="PHOSPHORIBOSYLAMINOIMIDAZOLE CARBOXYLASE"/>
    <property type="match status" value="1"/>
</dbReference>
<evidence type="ECO:0000313" key="9">
    <source>
        <dbReference type="Proteomes" id="UP001359886"/>
    </source>
</evidence>
<comment type="caution">
    <text evidence="8">The sequence shown here is derived from an EMBL/GenBank/DDBJ whole genome shotgun (WGS) entry which is preliminary data.</text>
</comment>
<keyword evidence="1 5" id="KW-0436">Ligase</keyword>
<dbReference type="GO" id="GO:0034028">
    <property type="term" value="F:5-(carboxyamino)imidazole ribonucleotide synthase activity"/>
    <property type="evidence" value="ECO:0007669"/>
    <property type="project" value="UniProtKB-UniRule"/>
</dbReference>
<dbReference type="Gene3D" id="3.30.1490.20">
    <property type="entry name" value="ATP-grasp fold, A domain"/>
    <property type="match status" value="1"/>
</dbReference>
<dbReference type="GO" id="GO:0005829">
    <property type="term" value="C:cytosol"/>
    <property type="evidence" value="ECO:0007669"/>
    <property type="project" value="TreeGrafter"/>
</dbReference>
<comment type="catalytic activity">
    <reaction evidence="5 6">
        <text>5-amino-1-(5-phospho-beta-D-ribosyl)imidazole + hydrogencarbonate + ATP = 5-carboxyamino-1-(5-phospho-D-ribosyl)imidazole + ADP + phosphate + 2 H(+)</text>
        <dbReference type="Rhea" id="RHEA:19317"/>
        <dbReference type="ChEBI" id="CHEBI:15378"/>
        <dbReference type="ChEBI" id="CHEBI:17544"/>
        <dbReference type="ChEBI" id="CHEBI:30616"/>
        <dbReference type="ChEBI" id="CHEBI:43474"/>
        <dbReference type="ChEBI" id="CHEBI:58730"/>
        <dbReference type="ChEBI" id="CHEBI:137981"/>
        <dbReference type="ChEBI" id="CHEBI:456216"/>
        <dbReference type="EC" id="6.3.4.18"/>
    </reaction>
</comment>
<evidence type="ECO:0000256" key="1">
    <source>
        <dbReference type="ARBA" id="ARBA00022598"/>
    </source>
</evidence>
<evidence type="ECO:0000256" key="3">
    <source>
        <dbReference type="ARBA" id="ARBA00022755"/>
    </source>
</evidence>
<feature type="binding site" evidence="5">
    <location>
        <begin position="183"/>
        <end position="186"/>
    </location>
    <ligand>
        <name>ATP</name>
        <dbReference type="ChEBI" id="CHEBI:30616"/>
    </ligand>
</feature>
<comment type="subunit">
    <text evidence="5 6">Homodimer.</text>
</comment>
<evidence type="ECO:0000313" key="8">
    <source>
        <dbReference type="EMBL" id="MEJ8567382.1"/>
    </source>
</evidence>
<keyword evidence="3 5" id="KW-0658">Purine biosynthesis</keyword>
<evidence type="ECO:0000256" key="4">
    <source>
        <dbReference type="ARBA" id="ARBA00022840"/>
    </source>
</evidence>
<comment type="pathway">
    <text evidence="5 6">Purine metabolism; IMP biosynthesis via de novo pathway; 5-amino-1-(5-phospho-D-ribosyl)imidazole-4-carboxylate from 5-amino-1-(5-phospho-D-ribosyl)imidazole (N5-CAIR route): step 1/2.</text>
</comment>
<keyword evidence="2 5" id="KW-0547">Nucleotide-binding</keyword>
<dbReference type="InterPro" id="IPR054350">
    <property type="entry name" value="PurT/PurK_preATP-grasp"/>
</dbReference>
<dbReference type="SUPFAM" id="SSF52440">
    <property type="entry name" value="PreATP-grasp domain"/>
    <property type="match status" value="1"/>
</dbReference>
<dbReference type="Pfam" id="PF22660">
    <property type="entry name" value="RS_preATP-grasp-like"/>
    <property type="match status" value="1"/>
</dbReference>
<dbReference type="EMBL" id="JAZHOG010000004">
    <property type="protein sequence ID" value="MEJ8567382.1"/>
    <property type="molecule type" value="Genomic_DNA"/>
</dbReference>
<dbReference type="NCBIfam" id="TIGR01161">
    <property type="entry name" value="purK"/>
    <property type="match status" value="1"/>
</dbReference>
<dbReference type="Proteomes" id="UP001359886">
    <property type="component" value="Unassembled WGS sequence"/>
</dbReference>
<organism evidence="8 9">
    <name type="scientific">Elongatibacter sediminis</name>
    <dbReference type="NCBI Taxonomy" id="3119006"/>
    <lineage>
        <taxon>Bacteria</taxon>
        <taxon>Pseudomonadati</taxon>
        <taxon>Pseudomonadota</taxon>
        <taxon>Gammaproteobacteria</taxon>
        <taxon>Chromatiales</taxon>
        <taxon>Wenzhouxiangellaceae</taxon>
        <taxon>Elongatibacter</taxon>
    </lineage>
</organism>
<dbReference type="InterPro" id="IPR011054">
    <property type="entry name" value="Rudment_hybrid_motif"/>
</dbReference>
<dbReference type="HAMAP" id="MF_01928">
    <property type="entry name" value="PurK"/>
    <property type="match status" value="1"/>
</dbReference>
<dbReference type="EC" id="6.3.4.18" evidence="5 6"/>
<keyword evidence="4 5" id="KW-0067">ATP-binding</keyword>
<dbReference type="GO" id="GO:0006189">
    <property type="term" value="P:'de novo' IMP biosynthetic process"/>
    <property type="evidence" value="ECO:0007669"/>
    <property type="project" value="UniProtKB-UniRule"/>
</dbReference>
<evidence type="ECO:0000256" key="6">
    <source>
        <dbReference type="RuleBase" id="RU361200"/>
    </source>
</evidence>
<dbReference type="NCBIfam" id="NF004679">
    <property type="entry name" value="PRK06019.1-5"/>
    <property type="match status" value="1"/>
</dbReference>
<accession>A0AAW9RBM4</accession>
<proteinExistence type="inferred from homology"/>
<evidence type="ECO:0000259" key="7">
    <source>
        <dbReference type="PROSITE" id="PS50975"/>
    </source>
</evidence>
<dbReference type="Pfam" id="PF17769">
    <property type="entry name" value="PurK_C"/>
    <property type="match status" value="1"/>
</dbReference>
<comment type="similarity">
    <text evidence="5 6">Belongs to the PurK/PurT family.</text>
</comment>
<dbReference type="InterPro" id="IPR013815">
    <property type="entry name" value="ATP_grasp_subdomain_1"/>
</dbReference>
<name>A0AAW9RBM4_9GAMM</name>
<dbReference type="Gene3D" id="3.40.50.20">
    <property type="match status" value="1"/>
</dbReference>
<dbReference type="PROSITE" id="PS50975">
    <property type="entry name" value="ATP_GRASP"/>
    <property type="match status" value="1"/>
</dbReference>
<dbReference type="RefSeq" id="WP_354694707.1">
    <property type="nucleotide sequence ID" value="NZ_JAZHOG010000004.1"/>
</dbReference>
<feature type="binding site" evidence="5">
    <location>
        <position position="108"/>
    </location>
    <ligand>
        <name>ATP</name>
        <dbReference type="ChEBI" id="CHEBI:30616"/>
    </ligand>
</feature>
<dbReference type="SUPFAM" id="SSF51246">
    <property type="entry name" value="Rudiment single hybrid motif"/>
    <property type="match status" value="1"/>
</dbReference>
<evidence type="ECO:0000256" key="5">
    <source>
        <dbReference type="HAMAP-Rule" id="MF_01928"/>
    </source>
</evidence>
<dbReference type="GO" id="GO:0005524">
    <property type="term" value="F:ATP binding"/>
    <property type="evidence" value="ECO:0007669"/>
    <property type="project" value="UniProtKB-UniRule"/>
</dbReference>
<feature type="domain" description="ATP-grasp" evidence="7">
    <location>
        <begin position="112"/>
        <end position="296"/>
    </location>
</feature>
<dbReference type="GO" id="GO:0004638">
    <property type="term" value="F:phosphoribosylaminoimidazole carboxylase activity"/>
    <property type="evidence" value="ECO:0007669"/>
    <property type="project" value="InterPro"/>
</dbReference>
<feature type="binding site" evidence="5">
    <location>
        <begin position="266"/>
        <end position="267"/>
    </location>
    <ligand>
        <name>ATP</name>
        <dbReference type="ChEBI" id="CHEBI:30616"/>
    </ligand>
</feature>
<protein>
    <recommendedName>
        <fullName evidence="5 6">N5-carboxyaminoimidazole ribonucleotide synthase</fullName>
        <shortName evidence="5 6">N5-CAIR synthase</shortName>
        <ecNumber evidence="5 6">6.3.4.18</ecNumber>
    </recommendedName>
    <alternativeName>
        <fullName evidence="5 6">5-(carboxyamino)imidazole ribonucleotide synthetase</fullName>
    </alternativeName>
</protein>
<feature type="binding site" evidence="5">
    <location>
        <position position="214"/>
    </location>
    <ligand>
        <name>ATP</name>
        <dbReference type="ChEBI" id="CHEBI:30616"/>
    </ligand>
</feature>
<dbReference type="FunFam" id="3.30.1490.20:FF:000015">
    <property type="entry name" value="N5-carboxyaminoimidazole ribonucleotide synthase"/>
    <property type="match status" value="1"/>
</dbReference>
<comment type="function">
    <text evidence="6">Catalyzes the ATP-dependent conversion of 5-aminoimidazole ribonucleotide (AIR) and HCO(3)- to N5-carboxyaminoimidazole ribonucleotide (N5-CAIR).</text>
</comment>
<dbReference type="PANTHER" id="PTHR11609">
    <property type="entry name" value="PURINE BIOSYNTHESIS PROTEIN 6/7, PUR6/7"/>
    <property type="match status" value="1"/>
</dbReference>
<dbReference type="GO" id="GO:0046872">
    <property type="term" value="F:metal ion binding"/>
    <property type="evidence" value="ECO:0007669"/>
    <property type="project" value="InterPro"/>
</dbReference>
<feature type="binding site" evidence="5">
    <location>
        <position position="191"/>
    </location>
    <ligand>
        <name>ATP</name>
        <dbReference type="ChEBI" id="CHEBI:30616"/>
    </ligand>
</feature>
<evidence type="ECO:0000256" key="2">
    <source>
        <dbReference type="ARBA" id="ARBA00022741"/>
    </source>
</evidence>
<sequence>MSDSGPGHPVRRIGILGGGQLARMMALAGVPLGFHFDILDPAEDACAGAAGRLVRAGFDDADAAAELAGQVDVMTYDFENVPATTAGAAAGRVSFHPCVTALDACQDRLAEKNLLTRLGIPVPPFHAVDGRTDLLEAVDRFGYPCVLKTRRFGYDGKGQAVLRGPEDLEHAWQELGDHPLIAEAFVAFDAECSLIAVRARDGRTGFWPLSHNLHDAGMLVLSEACIAGGDLQAQAEDIGNRLIEHFDYVGVIAVEFFVTDGRLSVNEIAPRVHNSGHWTIDGAVTSQFENHLRAISGLPLGSTALDRPSVMFNWIGAMPDAGELLGLEGLHWHDYGKKARPGRKVGHATLVLPDEQQLGKQAQALAARLGGAWPDRWSRFSTARGRLAGD</sequence>
<reference evidence="8 9" key="1">
    <citation type="submission" date="2024-02" db="EMBL/GenBank/DDBJ databases">
        <title>A novel Wenzhouxiangellaceae bacterium, isolated from coastal sediments.</title>
        <authorList>
            <person name="Du Z.-J."/>
            <person name="Ye Y.-Q."/>
            <person name="Zhang X.-Y."/>
        </authorList>
    </citation>
    <scope>NUCLEOTIDE SEQUENCE [LARGE SCALE GENOMIC DNA]</scope>
    <source>
        <strain evidence="8 9">CH-27</strain>
    </source>
</reference>
<comment type="function">
    <text evidence="5">Catalyzes the ATP-dependent conversion of 5-aminoimidazole ribonucleotide (AIR) and HCO(3)(-) to N5-carboxyaminoimidazole ribonucleotide (N5-CAIR).</text>
</comment>
<dbReference type="InterPro" id="IPR011761">
    <property type="entry name" value="ATP-grasp"/>
</dbReference>
<keyword evidence="9" id="KW-1185">Reference proteome</keyword>
<feature type="binding site" evidence="5">
    <location>
        <position position="148"/>
    </location>
    <ligand>
        <name>ATP</name>
        <dbReference type="ChEBI" id="CHEBI:30616"/>
    </ligand>
</feature>
<dbReference type="SUPFAM" id="SSF56059">
    <property type="entry name" value="Glutathione synthetase ATP-binding domain-like"/>
    <property type="match status" value="1"/>
</dbReference>
<gene>
    <name evidence="5 6" type="primary">purK</name>
    <name evidence="8" type="ORF">V3330_07055</name>
</gene>
<dbReference type="InterPro" id="IPR003135">
    <property type="entry name" value="ATP-grasp_carboxylate-amine"/>
</dbReference>
<feature type="binding site" evidence="5">
    <location>
        <begin position="153"/>
        <end position="159"/>
    </location>
    <ligand>
        <name>ATP</name>
        <dbReference type="ChEBI" id="CHEBI:30616"/>
    </ligand>
</feature>